<dbReference type="EMBL" id="JACTUZ010000170">
    <property type="protein sequence ID" value="MBC9179678.1"/>
    <property type="molecule type" value="Genomic_DNA"/>
</dbReference>
<sequence length="151" mass="16092">MNMKRMRGRGGHRQGGGGGGQFRQSGGGGGGGGNQPMNRNHVFDSSGPDMRLRGTAQQLFEKYLQLGRDATGSGDRVMAESYFQHAEHYFRILNAMAQAAQQNQPPRRQQNGQDGQPDHGEAPEGEATANGGAQPAMEAEGNEEQPQAAAQ</sequence>
<feature type="compositionally biased region" description="Low complexity" evidence="1">
    <location>
        <begin position="97"/>
        <end position="115"/>
    </location>
</feature>
<evidence type="ECO:0000313" key="3">
    <source>
        <dbReference type="EMBL" id="MBC9179678.1"/>
    </source>
</evidence>
<keyword evidence="4" id="KW-1185">Reference proteome</keyword>
<name>A0ABR7RDB0_9PROT</name>
<comment type="caution">
    <text evidence="3">The sequence shown here is derived from an EMBL/GenBank/DDBJ whole genome shotgun (WGS) entry which is preliminary data.</text>
</comment>
<organism evidence="3 4">
    <name type="scientific">Pseudoroseomonas ludipueritiae</name>
    <dbReference type="NCBI Taxonomy" id="198093"/>
    <lineage>
        <taxon>Bacteria</taxon>
        <taxon>Pseudomonadati</taxon>
        <taxon>Pseudomonadota</taxon>
        <taxon>Alphaproteobacteria</taxon>
        <taxon>Acetobacterales</taxon>
        <taxon>Acetobacteraceae</taxon>
        <taxon>Pseudoroseomonas</taxon>
    </lineage>
</organism>
<gene>
    <name evidence="3" type="ORF">IBL25_22295</name>
</gene>
<dbReference type="RefSeq" id="WP_187780691.1">
    <property type="nucleotide sequence ID" value="NZ_JACTUZ010000170.1"/>
</dbReference>
<dbReference type="InterPro" id="IPR025430">
    <property type="entry name" value="DUF4167"/>
</dbReference>
<feature type="compositionally biased region" description="Basic residues" evidence="1">
    <location>
        <begin position="1"/>
        <end position="12"/>
    </location>
</feature>
<reference evidence="3 4" key="1">
    <citation type="journal article" date="2009" name="Int. J. Syst. Evol. Microbiol.">
        <title>Transfer of Teichococcus ludipueritiae and Muricoccus roseus to the genus Roseomonas, as Roseomonas ludipueritiae comb. nov. and Roseomonas rosea comb. nov., respectively, and emended description of the genus Roseomonas.</title>
        <authorList>
            <person name="Sanchez-Porro C."/>
            <person name="Gallego V."/>
            <person name="Busse H.J."/>
            <person name="Kampfer P."/>
            <person name="Ventosa A."/>
        </authorList>
    </citation>
    <scope>NUCLEOTIDE SEQUENCE [LARGE SCALE GENOMIC DNA]</scope>
    <source>
        <strain evidence="3 4">DSM 14915</strain>
    </source>
</reference>
<evidence type="ECO:0000259" key="2">
    <source>
        <dbReference type="Pfam" id="PF13763"/>
    </source>
</evidence>
<protein>
    <submittedName>
        <fullName evidence="3">DUF4167 domain-containing protein</fullName>
    </submittedName>
</protein>
<dbReference type="Pfam" id="PF13763">
    <property type="entry name" value="DUF4167"/>
    <property type="match status" value="1"/>
</dbReference>
<feature type="region of interest" description="Disordered" evidence="1">
    <location>
        <begin position="1"/>
        <end position="56"/>
    </location>
</feature>
<evidence type="ECO:0000256" key="1">
    <source>
        <dbReference type="SAM" id="MobiDB-lite"/>
    </source>
</evidence>
<feature type="compositionally biased region" description="Gly residues" evidence="1">
    <location>
        <begin position="13"/>
        <end position="34"/>
    </location>
</feature>
<feature type="region of interest" description="Disordered" evidence="1">
    <location>
        <begin position="97"/>
        <end position="151"/>
    </location>
</feature>
<evidence type="ECO:0000313" key="4">
    <source>
        <dbReference type="Proteomes" id="UP000603940"/>
    </source>
</evidence>
<proteinExistence type="predicted"/>
<feature type="domain" description="DUF4167" evidence="2">
    <location>
        <begin position="26"/>
        <end position="97"/>
    </location>
</feature>
<dbReference type="Proteomes" id="UP000603940">
    <property type="component" value="Unassembled WGS sequence"/>
</dbReference>
<accession>A0ABR7RDB0</accession>